<evidence type="ECO:0000256" key="2">
    <source>
        <dbReference type="ARBA" id="ARBA00007375"/>
    </source>
</evidence>
<dbReference type="GO" id="GO:0016787">
    <property type="term" value="F:hydrolase activity"/>
    <property type="evidence" value="ECO:0007669"/>
    <property type="project" value="TreeGrafter"/>
</dbReference>
<evidence type="ECO:0000313" key="7">
    <source>
        <dbReference type="EMBL" id="SJZ90810.1"/>
    </source>
</evidence>
<evidence type="ECO:0000313" key="8">
    <source>
        <dbReference type="Proteomes" id="UP000190888"/>
    </source>
</evidence>
<evidence type="ECO:0000256" key="4">
    <source>
        <dbReference type="ARBA" id="ARBA00022989"/>
    </source>
</evidence>
<comment type="similarity">
    <text evidence="2">Belongs to the TMEM86 family.</text>
</comment>
<dbReference type="GO" id="GO:0016020">
    <property type="term" value="C:membrane"/>
    <property type="evidence" value="ECO:0007669"/>
    <property type="project" value="UniProtKB-SubCell"/>
</dbReference>
<sequence>MPKDDIFTDRKAYLQQYLTMNQASRFILVVFWAILALHCVLLYYYIPYMAITKLLLVPTLLFYLLLKENPENSAVPRRFFYAGLGFALVGDMLLIIVNTTFFLSGMIAFILMMLCYSIFFLRLQPVRRMGIKKILITLCCYGSAAVAAYHFLAAELGKYKWPVFIYMFIIACMAAIAVNLTTSLRYGMAAMQRFVPACLVFTLSNTLLALNRFYWHGGNKVYILVMITYGVAQYLFVTGMAKCYQKKTPDLI</sequence>
<evidence type="ECO:0000256" key="6">
    <source>
        <dbReference type="SAM" id="Phobius"/>
    </source>
</evidence>
<keyword evidence="8" id="KW-1185">Reference proteome</keyword>
<dbReference type="Proteomes" id="UP000190888">
    <property type="component" value="Unassembled WGS sequence"/>
</dbReference>
<comment type="subcellular location">
    <subcellularLocation>
        <location evidence="1">Membrane</location>
        <topology evidence="1">Multi-pass membrane protein</topology>
    </subcellularLocation>
</comment>
<feature type="transmembrane region" description="Helical" evidence="6">
    <location>
        <begin position="164"/>
        <end position="182"/>
    </location>
</feature>
<keyword evidence="5 6" id="KW-0472">Membrane</keyword>
<proteinExistence type="inferred from homology"/>
<feature type="transmembrane region" description="Helical" evidence="6">
    <location>
        <begin position="26"/>
        <end position="44"/>
    </location>
</feature>
<feature type="transmembrane region" description="Helical" evidence="6">
    <location>
        <begin position="134"/>
        <end position="152"/>
    </location>
</feature>
<evidence type="ECO:0000256" key="3">
    <source>
        <dbReference type="ARBA" id="ARBA00022692"/>
    </source>
</evidence>
<organism evidence="7 8">
    <name type="scientific">Sediminibacterium ginsengisoli</name>
    <dbReference type="NCBI Taxonomy" id="413434"/>
    <lineage>
        <taxon>Bacteria</taxon>
        <taxon>Pseudomonadati</taxon>
        <taxon>Bacteroidota</taxon>
        <taxon>Chitinophagia</taxon>
        <taxon>Chitinophagales</taxon>
        <taxon>Chitinophagaceae</taxon>
        <taxon>Sediminibacterium</taxon>
    </lineage>
</organism>
<keyword evidence="3 6" id="KW-0812">Transmembrane</keyword>
<dbReference type="EMBL" id="FUWH01000006">
    <property type="protein sequence ID" value="SJZ90810.1"/>
    <property type="molecule type" value="Genomic_DNA"/>
</dbReference>
<evidence type="ECO:0000256" key="5">
    <source>
        <dbReference type="ARBA" id="ARBA00023136"/>
    </source>
</evidence>
<feature type="transmembrane region" description="Helical" evidence="6">
    <location>
        <begin position="102"/>
        <end position="122"/>
    </location>
</feature>
<keyword evidence="4 6" id="KW-1133">Transmembrane helix</keyword>
<accession>A0A1T4PH05</accession>
<feature type="transmembrane region" description="Helical" evidence="6">
    <location>
        <begin position="221"/>
        <end position="241"/>
    </location>
</feature>
<protein>
    <submittedName>
        <fullName evidence="7">Uncharacterized membrane protein YhhN</fullName>
    </submittedName>
</protein>
<dbReference type="PANTHER" id="PTHR31885">
    <property type="entry name" value="GH04784P"/>
    <property type="match status" value="1"/>
</dbReference>
<dbReference type="PANTHER" id="PTHR31885:SF6">
    <property type="entry name" value="GH04784P"/>
    <property type="match status" value="1"/>
</dbReference>
<gene>
    <name evidence="7" type="ORF">SAMN04488132_10611</name>
</gene>
<feature type="transmembrane region" description="Helical" evidence="6">
    <location>
        <begin position="50"/>
        <end position="66"/>
    </location>
</feature>
<evidence type="ECO:0000256" key="1">
    <source>
        <dbReference type="ARBA" id="ARBA00004141"/>
    </source>
</evidence>
<dbReference type="InterPro" id="IPR012506">
    <property type="entry name" value="TMEM86B-like"/>
</dbReference>
<feature type="transmembrane region" description="Helical" evidence="6">
    <location>
        <begin position="194"/>
        <end position="215"/>
    </location>
</feature>
<reference evidence="7 8" key="1">
    <citation type="submission" date="2017-02" db="EMBL/GenBank/DDBJ databases">
        <authorList>
            <person name="Peterson S.W."/>
        </authorList>
    </citation>
    <scope>NUCLEOTIDE SEQUENCE [LARGE SCALE GENOMIC DNA]</scope>
    <source>
        <strain evidence="7 8">DSM 22335</strain>
    </source>
</reference>
<dbReference type="Pfam" id="PF07947">
    <property type="entry name" value="YhhN"/>
    <property type="match status" value="1"/>
</dbReference>
<dbReference type="AlphaFoldDB" id="A0A1T4PH05"/>
<feature type="transmembrane region" description="Helical" evidence="6">
    <location>
        <begin position="78"/>
        <end position="96"/>
    </location>
</feature>
<dbReference type="STRING" id="413434.SAMN04488132_10611"/>
<name>A0A1T4PH05_9BACT</name>